<evidence type="ECO:0000256" key="9">
    <source>
        <dbReference type="PROSITE-ProRule" id="PRU00283"/>
    </source>
</evidence>
<feature type="region of interest" description="Disordered" evidence="11">
    <location>
        <begin position="1130"/>
        <end position="1205"/>
    </location>
</feature>
<dbReference type="InterPro" id="IPR036961">
    <property type="entry name" value="Kinesin_motor_dom_sf"/>
</dbReference>
<reference evidence="13 14" key="1">
    <citation type="submission" date="2019-09" db="EMBL/GenBank/DDBJ databases">
        <title>Bird 10,000 Genomes (B10K) Project - Family phase.</title>
        <authorList>
            <person name="Zhang G."/>
        </authorList>
    </citation>
    <scope>NUCLEOTIDE SEQUENCE [LARGE SCALE GENOMIC DNA]</scope>
    <source>
        <strain evidence="13">B10K-DU-029-46</strain>
    </source>
</reference>
<feature type="compositionally biased region" description="Polar residues" evidence="11">
    <location>
        <begin position="661"/>
        <end position="681"/>
    </location>
</feature>
<comment type="subcellular location">
    <subcellularLocation>
        <location evidence="1">Cytoplasm</location>
        <location evidence="1">Cytoskeleton</location>
    </subcellularLocation>
</comment>
<proteinExistence type="inferred from homology"/>
<keyword evidence="8" id="KW-0206">Cytoskeleton</keyword>
<feature type="compositionally biased region" description="Low complexity" evidence="11">
    <location>
        <begin position="1425"/>
        <end position="1438"/>
    </location>
</feature>
<comment type="similarity">
    <text evidence="9">Belongs to the TRAFAC class myosin-kinesin ATPase superfamily. Kinesin family.</text>
</comment>
<feature type="region of interest" description="Disordered" evidence="11">
    <location>
        <begin position="1234"/>
        <end position="1393"/>
    </location>
</feature>
<feature type="compositionally biased region" description="Low complexity" evidence="11">
    <location>
        <begin position="1147"/>
        <end position="1164"/>
    </location>
</feature>
<evidence type="ECO:0000313" key="13">
    <source>
        <dbReference type="EMBL" id="NXU59429.1"/>
    </source>
</evidence>
<feature type="compositionally biased region" description="Basic residues" evidence="11">
    <location>
        <begin position="441"/>
        <end position="450"/>
    </location>
</feature>
<dbReference type="GO" id="GO:0005524">
    <property type="term" value="F:ATP binding"/>
    <property type="evidence" value="ECO:0007669"/>
    <property type="project" value="UniProtKB-UniRule"/>
</dbReference>
<dbReference type="PRINTS" id="PR00380">
    <property type="entry name" value="KINESINHEAVY"/>
</dbReference>
<feature type="non-terminal residue" evidence="13">
    <location>
        <position position="1"/>
    </location>
</feature>
<feature type="compositionally biased region" description="Low complexity" evidence="11">
    <location>
        <begin position="1510"/>
        <end position="1530"/>
    </location>
</feature>
<feature type="compositionally biased region" description="Polar residues" evidence="11">
    <location>
        <begin position="1463"/>
        <end position="1476"/>
    </location>
</feature>
<evidence type="ECO:0000256" key="11">
    <source>
        <dbReference type="SAM" id="MobiDB-lite"/>
    </source>
</evidence>
<dbReference type="GO" id="GO:0003777">
    <property type="term" value="F:microtubule motor activity"/>
    <property type="evidence" value="ECO:0007669"/>
    <property type="project" value="InterPro"/>
</dbReference>
<dbReference type="Gene3D" id="3.40.850.10">
    <property type="entry name" value="Kinesin motor domain"/>
    <property type="match status" value="1"/>
</dbReference>
<feature type="compositionally biased region" description="Low complexity" evidence="11">
    <location>
        <begin position="1345"/>
        <end position="1368"/>
    </location>
</feature>
<evidence type="ECO:0000256" key="1">
    <source>
        <dbReference type="ARBA" id="ARBA00004245"/>
    </source>
</evidence>
<feature type="region of interest" description="Disordered" evidence="11">
    <location>
        <begin position="1004"/>
        <end position="1023"/>
    </location>
</feature>
<dbReference type="Pfam" id="PF00225">
    <property type="entry name" value="Kinesin"/>
    <property type="match status" value="1"/>
</dbReference>
<evidence type="ECO:0000256" key="2">
    <source>
        <dbReference type="ARBA" id="ARBA00022490"/>
    </source>
</evidence>
<feature type="compositionally biased region" description="Basic and acidic residues" evidence="11">
    <location>
        <begin position="704"/>
        <end position="714"/>
    </location>
</feature>
<dbReference type="GO" id="GO:0048731">
    <property type="term" value="P:system development"/>
    <property type="evidence" value="ECO:0007669"/>
    <property type="project" value="UniProtKB-ARBA"/>
</dbReference>
<dbReference type="SMART" id="SM00129">
    <property type="entry name" value="KISc"/>
    <property type="match status" value="1"/>
</dbReference>
<dbReference type="FunFam" id="3.40.850.10:FF:000015">
    <property type="entry name" value="Kinesin family member 26A"/>
    <property type="match status" value="1"/>
</dbReference>
<dbReference type="GO" id="GO:0005874">
    <property type="term" value="C:microtubule"/>
    <property type="evidence" value="ECO:0007669"/>
    <property type="project" value="UniProtKB-KW"/>
</dbReference>
<dbReference type="CDD" id="cd00106">
    <property type="entry name" value="KISc"/>
    <property type="match status" value="1"/>
</dbReference>
<dbReference type="PANTHER" id="PTHR21608:SF6">
    <property type="entry name" value="KINESIN-LIKE PROTEIN KIF26A"/>
    <property type="match status" value="1"/>
</dbReference>
<feature type="compositionally biased region" description="Polar residues" evidence="11">
    <location>
        <begin position="566"/>
        <end position="580"/>
    </location>
</feature>
<keyword evidence="6 9" id="KW-0067">ATP-binding</keyword>
<feature type="coiled-coil region" evidence="10">
    <location>
        <begin position="1630"/>
        <end position="1657"/>
    </location>
</feature>
<feature type="region of interest" description="Disordered" evidence="11">
    <location>
        <begin position="566"/>
        <end position="730"/>
    </location>
</feature>
<evidence type="ECO:0000259" key="12">
    <source>
        <dbReference type="PROSITE" id="PS50067"/>
    </source>
</evidence>
<dbReference type="OrthoDB" id="8862460at2759"/>
<name>A0A7L3LYN5_9CHAR</name>
<dbReference type="PROSITE" id="PS50067">
    <property type="entry name" value="KINESIN_MOTOR_2"/>
    <property type="match status" value="1"/>
</dbReference>
<feature type="non-terminal residue" evidence="13">
    <location>
        <position position="1726"/>
    </location>
</feature>
<organism evidence="13 14">
    <name type="scientific">Turnix velox</name>
    <name type="common">Little buttonquail</name>
    <dbReference type="NCBI Taxonomy" id="2529409"/>
    <lineage>
        <taxon>Eukaryota</taxon>
        <taxon>Metazoa</taxon>
        <taxon>Chordata</taxon>
        <taxon>Craniata</taxon>
        <taxon>Vertebrata</taxon>
        <taxon>Euteleostomi</taxon>
        <taxon>Archelosauria</taxon>
        <taxon>Archosauria</taxon>
        <taxon>Dinosauria</taxon>
        <taxon>Saurischia</taxon>
        <taxon>Theropoda</taxon>
        <taxon>Coelurosauria</taxon>
        <taxon>Aves</taxon>
        <taxon>Neognathae</taxon>
        <taxon>Neoaves</taxon>
        <taxon>Charadriiformes</taxon>
        <taxon>Turnicidae</taxon>
        <taxon>Turnix</taxon>
    </lineage>
</organism>
<evidence type="ECO:0000256" key="8">
    <source>
        <dbReference type="ARBA" id="ARBA00023212"/>
    </source>
</evidence>
<dbReference type="PANTHER" id="PTHR21608">
    <property type="entry name" value="KINESIN-LIKE PROTEIN CG14535"/>
    <property type="match status" value="1"/>
</dbReference>
<keyword evidence="3" id="KW-0597">Phosphoprotein</keyword>
<keyword evidence="5 9" id="KW-0547">Nucleotide-binding</keyword>
<feature type="compositionally biased region" description="Pro residues" evidence="11">
    <location>
        <begin position="1173"/>
        <end position="1182"/>
    </location>
</feature>
<evidence type="ECO:0000256" key="4">
    <source>
        <dbReference type="ARBA" id="ARBA00022701"/>
    </source>
</evidence>
<keyword evidence="7 9" id="KW-0505">Motor protein</keyword>
<dbReference type="Proteomes" id="UP000582182">
    <property type="component" value="Unassembled WGS sequence"/>
</dbReference>
<keyword evidence="10" id="KW-0175">Coiled coil</keyword>
<dbReference type="InterPro" id="IPR027417">
    <property type="entry name" value="P-loop_NTPase"/>
</dbReference>
<evidence type="ECO:0000256" key="7">
    <source>
        <dbReference type="ARBA" id="ARBA00023175"/>
    </source>
</evidence>
<sequence length="1726" mass="185467">FLYRAAQKLNLSSKRKKYHPPLPHTHDFSIYATNFSGILQLCPPPAPPCLLRAVSKIKDNPGIGKVKVMVRICPSQGAHESSESMSFLKVDPRKKQITFYDPAASGPSSVGHRRGVVAVPKMFAFDAVFPQDASQAEVCSGTVAEVIQSVVNGADGCIFCFGHVKLGKSFTMIGKDNSTQSLGIIPCAISWLFKLINERKEKTGSRFSIRVSAVEISGKDENLKDLLAEVATGSLQDGQSPGVYLREDPICGTQLQNQSELRAPTAEKAAFFLDAAIAARSTSRAQCEEEERRNSHMLFTLHIYQYRMEKSGKGGMSGGRSRLHLIDLGSCEKVLSKTRDGGGSLCLSLSALGNVILALINGAKHVPYKDNKLTMLLRESLGNINCRTTMIAHISDSPAHYTETLTTIQLASRIHRMRKKKSKYASSSSGGESSCEEGHVRRPPHLRPFHPRTVALDPDLPILSMSSDPDYSSSSEQSCDTVIYVGPNGAALSDRELTDNEGPPEFVPIIPSLNKKRSKDNSAMGRSCDKDHFKCNTFAELQERLECIDGSEEPLRFGCGETSVVSNCSPAPGGTENSPSKLIKEKISPPSGGLKKSALQEDTSPKKGHNLPFQAVAPKGGNGSCHEKSTPHLKTEPSKTQIRADNKILDSVLEGDRDTITDSPSRCSPSRNPEQNRSTGECVSKEKSFCVKRSLPSPAPPPPQHKEHGVSSRDEDVEVGNGNGNGVRTPPVGMSKQVGNKAQQHPVGSTFLVGGNPQSQSGAIEVHSFRSAFRGKCFDRDILTTTVTLQQPVELNGEDELVFTVVEELSISGIMDNGRPSSIISFNSDCSLQALASGSRPVSIISSINDEFDAYTSQEASTGVNIDIVVPFAKDPFSSSRRSSISSWLSEVSICTMESDGAQSGDSIVAQSSYSKSEDPFHLDSPHLSVPLKSSLNDSGFCFSEVESESLSSTKLSSGASKIPQSSETTKASQIKSAFCVTDQPIKIKFSNSGHVIETIHSSLPRKTKTTSSPTHHGSVLSYKDLQNPHGIFEDPWLLRTDYQLEAKPADSLLSPKSHPFGTQRQAGKAAQCVGAEPRQAKPQTMVGCSQRVVDGCEMASKSPVKKLEGPMKMPQLKRGATTLGVVPVSHTNTTLSDPVSRGNLDSSLATGSLKSSLGKKSATQKSAILPRPAGPTPPTPPVRKSSLEQKPVGLGNGGGKASSMDFARVATPKGEDEADFRLKSGSYFIESGGSRMNLKGDHSLPKMTSSLKAKTSKSEAVHRYGSHMSLERCDSLSSVGSKASVGRENGSSSRAGRSVPRLGVPPTTQSVGFPPPFTPAAGKNMQVKPTGSQKVQAGGAKTRGLSVSGSKSLSSSIKSLAAPTGKNAGVGAGGKAAPRSLQPAGGKPTRGTIMGTKQAMRAANSRVNELALGGSAKAGHFRGSTDSDSGNDSGVNLSDDKSPLPVLPSPYSKITAPRRPQRYSSGHGSDNSSVLSGELPPAMGRTALFYHSGGSSGYESMMRDSEATGSASSAHDSMSESGMSSPGRMRSLKSPKKRSTGLQRRRLIPAPLPDAASLGRKPSAPGQWVDLPPLPGTLKEPFEIKVYEIDDVERLQRHRQEETEQANSWNGFSVSSKGLMYFHTKLKILERRQQRIREVKAKHEFLKEELEETKCRLMMDPNKWKEDFEVDPDLDKESQEYLEALEQVTEELEHCVNLCKSHIMIVTCFDIGVTDAQDGIREVEV</sequence>
<feature type="region of interest" description="Disordered" evidence="11">
    <location>
        <begin position="1415"/>
        <end position="1480"/>
    </location>
</feature>
<protein>
    <submittedName>
        <fullName evidence="13">KI26A protein</fullName>
    </submittedName>
</protein>
<dbReference type="InterPro" id="IPR027640">
    <property type="entry name" value="Kinesin-like_fam"/>
</dbReference>
<dbReference type="EMBL" id="VZTY01034667">
    <property type="protein sequence ID" value="NXU59429.1"/>
    <property type="molecule type" value="Genomic_DNA"/>
</dbReference>
<keyword evidence="14" id="KW-1185">Reference proteome</keyword>
<evidence type="ECO:0000256" key="6">
    <source>
        <dbReference type="ARBA" id="ARBA00022840"/>
    </source>
</evidence>
<feature type="region of interest" description="Disordered" evidence="11">
    <location>
        <begin position="1496"/>
        <end position="1573"/>
    </location>
</feature>
<evidence type="ECO:0000256" key="3">
    <source>
        <dbReference type="ARBA" id="ARBA00022553"/>
    </source>
</evidence>
<feature type="region of interest" description="Disordered" evidence="11">
    <location>
        <begin position="419"/>
        <end position="453"/>
    </location>
</feature>
<evidence type="ECO:0000313" key="14">
    <source>
        <dbReference type="Proteomes" id="UP000582182"/>
    </source>
</evidence>
<accession>A0A7L3LYN5</accession>
<keyword evidence="4" id="KW-0493">Microtubule</keyword>
<gene>
    <name evidence="13" type="primary">Kif26a</name>
    <name evidence="13" type="ORF">TURVEL_R07865</name>
</gene>
<dbReference type="InterPro" id="IPR001752">
    <property type="entry name" value="Kinesin_motor_dom"/>
</dbReference>
<dbReference type="SUPFAM" id="SSF52540">
    <property type="entry name" value="P-loop containing nucleoside triphosphate hydrolases"/>
    <property type="match status" value="1"/>
</dbReference>
<keyword evidence="2" id="KW-0963">Cytoplasm</keyword>
<feature type="binding site" evidence="9">
    <location>
        <begin position="162"/>
        <end position="169"/>
    </location>
    <ligand>
        <name>ATP</name>
        <dbReference type="ChEBI" id="CHEBI:30616"/>
    </ligand>
</feature>
<dbReference type="GO" id="GO:0007018">
    <property type="term" value="P:microtubule-based movement"/>
    <property type="evidence" value="ECO:0007669"/>
    <property type="project" value="InterPro"/>
</dbReference>
<feature type="compositionally biased region" description="Basic and acidic residues" evidence="11">
    <location>
        <begin position="625"/>
        <end position="660"/>
    </location>
</feature>
<evidence type="ECO:0000256" key="5">
    <source>
        <dbReference type="ARBA" id="ARBA00022741"/>
    </source>
</evidence>
<dbReference type="GO" id="GO:0008017">
    <property type="term" value="F:microtubule binding"/>
    <property type="evidence" value="ECO:0007669"/>
    <property type="project" value="InterPro"/>
</dbReference>
<feature type="compositionally biased region" description="Basic residues" evidence="11">
    <location>
        <begin position="1531"/>
        <end position="1548"/>
    </location>
</feature>
<comment type="caution">
    <text evidence="13">The sequence shown here is derived from an EMBL/GenBank/DDBJ whole genome shotgun (WGS) entry which is preliminary data.</text>
</comment>
<feature type="domain" description="Kinesin motor" evidence="12">
    <location>
        <begin position="65"/>
        <end position="417"/>
    </location>
</feature>
<evidence type="ECO:0000256" key="10">
    <source>
        <dbReference type="SAM" id="Coils"/>
    </source>
</evidence>